<evidence type="ECO:0000313" key="2">
    <source>
        <dbReference type="Proteomes" id="UP000600600"/>
    </source>
</evidence>
<reference evidence="1 2" key="1">
    <citation type="submission" date="2020-08" db="EMBL/GenBank/DDBJ databases">
        <title>Genome public.</title>
        <authorList>
            <person name="Liu C."/>
            <person name="Sun Q."/>
        </authorList>
    </citation>
    <scope>NUCLEOTIDE SEQUENCE [LARGE SCALE GENOMIC DNA]</scope>
    <source>
        <strain evidence="1 2">M27</strain>
    </source>
</reference>
<protein>
    <submittedName>
        <fullName evidence="1">Uncharacterized protein</fullName>
    </submittedName>
</protein>
<dbReference type="EMBL" id="JACOOE010000006">
    <property type="protein sequence ID" value="MBC5605674.1"/>
    <property type="molecule type" value="Genomic_DNA"/>
</dbReference>
<keyword evidence="2" id="KW-1185">Reference proteome</keyword>
<accession>A0ABR7CE23</accession>
<name>A0ABR7CE23_9BACE</name>
<comment type="caution">
    <text evidence="1">The sequence shown here is derived from an EMBL/GenBank/DDBJ whole genome shotgun (WGS) entry which is preliminary data.</text>
</comment>
<gene>
    <name evidence="1" type="ORF">H8S67_13455</name>
</gene>
<dbReference type="RefSeq" id="WP_186967628.1">
    <property type="nucleotide sequence ID" value="NZ_JACOOE010000006.1"/>
</dbReference>
<sequence length="45" mass="5443">MAKMRTDSEKIWEFREISKEKSKNGEVWQIGWQHNILELDSLGFF</sequence>
<dbReference type="Proteomes" id="UP000600600">
    <property type="component" value="Unassembled WGS sequence"/>
</dbReference>
<proteinExistence type="predicted"/>
<evidence type="ECO:0000313" key="1">
    <source>
        <dbReference type="EMBL" id="MBC5605674.1"/>
    </source>
</evidence>
<organism evidence="1 2">
    <name type="scientific">Bacteroides difficilis</name>
    <dbReference type="NCBI Taxonomy" id="2763021"/>
    <lineage>
        <taxon>Bacteria</taxon>
        <taxon>Pseudomonadati</taxon>
        <taxon>Bacteroidota</taxon>
        <taxon>Bacteroidia</taxon>
        <taxon>Bacteroidales</taxon>
        <taxon>Bacteroidaceae</taxon>
        <taxon>Bacteroides</taxon>
    </lineage>
</organism>